<dbReference type="Pfam" id="PF00535">
    <property type="entry name" value="Glycos_transf_2"/>
    <property type="match status" value="1"/>
</dbReference>
<keyword evidence="3" id="KW-1185">Reference proteome</keyword>
<dbReference type="STRING" id="1702221.AALO17_20530"/>
<reference evidence="2 3" key="1">
    <citation type="journal article" date="2016" name="Gut Pathog.">
        <title>Whole genome sequencing of "Faecalibaculum rodentium" ALO17, isolated from C57BL/6J laboratory mouse feces.</title>
        <authorList>
            <person name="Lim S."/>
            <person name="Chang D.H."/>
            <person name="Ahn S."/>
            <person name="Kim B.C."/>
        </authorList>
    </citation>
    <scope>NUCLEOTIDE SEQUENCE [LARGE SCALE GENOMIC DNA]</scope>
    <source>
        <strain evidence="2 3">Alo17</strain>
    </source>
</reference>
<evidence type="ECO:0000313" key="2">
    <source>
        <dbReference type="EMBL" id="AMK55187.1"/>
    </source>
</evidence>
<protein>
    <recommendedName>
        <fullName evidence="1">Glycosyltransferase 2-like domain-containing protein</fullName>
    </recommendedName>
</protein>
<dbReference type="SUPFAM" id="SSF53448">
    <property type="entry name" value="Nucleotide-diphospho-sugar transferases"/>
    <property type="match status" value="1"/>
</dbReference>
<dbReference type="GeneID" id="78478651"/>
<feature type="domain" description="Glycosyltransferase 2-like" evidence="1">
    <location>
        <begin position="4"/>
        <end position="117"/>
    </location>
</feature>
<name>A0A140DX10_9FIRM</name>
<sequence>MDATIVIPTKNGGELFEKVLDMIYRQETNYTYEVVCVDSGSHDNTVNVIRKYGCILKQIPKEEFGHGKTRNLGASLGTGEYILFLTQDALPVDTHWLQNFLDGMKSDPEIVGGFGIHYPYPDCNLLDKRDLELHFQGFGETNTVYQLKDPERYKQDEGYRHLLAFFSDNNSCVKRCVFEQNPYEDVNFAEDQIWARQMIEKGYKKLYCPTAAVFHSHNYPLETYRMRYYDEYKGLLELHGYVMVHSWKEAIKLFLVLARRDIRYLKSLDLSGPERKQWNGYAIKRNWYRVTSALRAGQYPGLSESDKVKMDRKYSQQLQQRSE</sequence>
<dbReference type="PANTHER" id="PTHR43685">
    <property type="entry name" value="GLYCOSYLTRANSFERASE"/>
    <property type="match status" value="1"/>
</dbReference>
<dbReference type="PATRIC" id="fig|1702221.3.peg.1997"/>
<dbReference type="Proteomes" id="UP000069771">
    <property type="component" value="Chromosome"/>
</dbReference>
<evidence type="ECO:0000313" key="3">
    <source>
        <dbReference type="Proteomes" id="UP000069771"/>
    </source>
</evidence>
<accession>A0A140DX10</accession>
<dbReference type="Gene3D" id="3.90.550.10">
    <property type="entry name" value="Spore Coat Polysaccharide Biosynthesis Protein SpsA, Chain A"/>
    <property type="match status" value="1"/>
</dbReference>
<proteinExistence type="predicted"/>
<dbReference type="AlphaFoldDB" id="A0A140DX10"/>
<gene>
    <name evidence="2" type="ORF">AALO17_20530</name>
</gene>
<dbReference type="PANTHER" id="PTHR43685:SF13">
    <property type="entry name" value="O ANTIGEN BIOSYNTHESIS RHAMNOSYLTRANSFERASE RFBN"/>
    <property type="match status" value="1"/>
</dbReference>
<dbReference type="EMBL" id="CP011391">
    <property type="protein sequence ID" value="AMK55187.1"/>
    <property type="molecule type" value="Genomic_DNA"/>
</dbReference>
<dbReference type="KEGG" id="fro:AALO17_20530"/>
<dbReference type="InterPro" id="IPR050834">
    <property type="entry name" value="Glycosyltransf_2"/>
</dbReference>
<dbReference type="GO" id="GO:0044010">
    <property type="term" value="P:single-species biofilm formation"/>
    <property type="evidence" value="ECO:0007669"/>
    <property type="project" value="TreeGrafter"/>
</dbReference>
<evidence type="ECO:0000259" key="1">
    <source>
        <dbReference type="Pfam" id="PF00535"/>
    </source>
</evidence>
<organism evidence="2 3">
    <name type="scientific">Faecalibaculum rodentium</name>
    <dbReference type="NCBI Taxonomy" id="1702221"/>
    <lineage>
        <taxon>Bacteria</taxon>
        <taxon>Bacillati</taxon>
        <taxon>Bacillota</taxon>
        <taxon>Erysipelotrichia</taxon>
        <taxon>Erysipelotrichales</taxon>
        <taxon>Erysipelotrichaceae</taxon>
        <taxon>Faecalibaculum</taxon>
    </lineage>
</organism>
<dbReference type="CDD" id="cd00761">
    <property type="entry name" value="Glyco_tranf_GTA_type"/>
    <property type="match status" value="1"/>
</dbReference>
<dbReference type="InterPro" id="IPR001173">
    <property type="entry name" value="Glyco_trans_2-like"/>
</dbReference>
<dbReference type="InterPro" id="IPR029044">
    <property type="entry name" value="Nucleotide-diphossugar_trans"/>
</dbReference>
<dbReference type="OrthoDB" id="9807674at2"/>
<dbReference type="RefSeq" id="WP_067558541.1">
    <property type="nucleotide sequence ID" value="NZ_CAKOCV010000004.1"/>
</dbReference>